<evidence type="ECO:0000313" key="6">
    <source>
        <dbReference type="Proteomes" id="UP001209878"/>
    </source>
</evidence>
<reference evidence="5" key="1">
    <citation type="journal article" date="2023" name="Mol. Biol. Evol.">
        <title>Third-Generation Sequencing Reveals the Adaptive Role of the Epigenome in Three Deep-Sea Polychaetes.</title>
        <authorList>
            <person name="Perez M."/>
            <person name="Aroh O."/>
            <person name="Sun Y."/>
            <person name="Lan Y."/>
            <person name="Juniper S.K."/>
            <person name="Young C.R."/>
            <person name="Angers B."/>
            <person name="Qian P.Y."/>
        </authorList>
    </citation>
    <scope>NUCLEOTIDE SEQUENCE</scope>
    <source>
        <strain evidence="5">R07B-5</strain>
    </source>
</reference>
<dbReference type="GO" id="GO:0046872">
    <property type="term" value="F:metal ion binding"/>
    <property type="evidence" value="ECO:0007669"/>
    <property type="project" value="UniProtKB-KW"/>
</dbReference>
<dbReference type="InterPro" id="IPR012827">
    <property type="entry name" value="Hemerythrin_metal-bd"/>
</dbReference>
<dbReference type="AlphaFoldDB" id="A0AAD9IPT5"/>
<comment type="similarity">
    <text evidence="1">Belongs to the hemerythrin family.</text>
</comment>
<dbReference type="NCBIfam" id="TIGR02481">
    <property type="entry name" value="hemeryth_dom"/>
    <property type="match status" value="1"/>
</dbReference>
<name>A0AAD9IPT5_RIDPI</name>
<dbReference type="Pfam" id="PF01814">
    <property type="entry name" value="Hemerythrin"/>
    <property type="match status" value="1"/>
</dbReference>
<dbReference type="EMBL" id="JAODUO010008323">
    <property type="protein sequence ID" value="KAK2138193.1"/>
    <property type="molecule type" value="Genomic_DNA"/>
</dbReference>
<dbReference type="SUPFAM" id="SSF47188">
    <property type="entry name" value="Hemerythrin-like"/>
    <property type="match status" value="1"/>
</dbReference>
<evidence type="ECO:0000313" key="5">
    <source>
        <dbReference type="EMBL" id="KAK2138193.1"/>
    </source>
</evidence>
<dbReference type="PANTHER" id="PTHR37164:SF1">
    <property type="entry name" value="BACTERIOHEMERYTHRIN"/>
    <property type="match status" value="1"/>
</dbReference>
<dbReference type="PROSITE" id="PS00550">
    <property type="entry name" value="HEMERYTHRINS"/>
    <property type="match status" value="1"/>
</dbReference>
<evidence type="ECO:0000256" key="3">
    <source>
        <dbReference type="ARBA" id="ARBA00023004"/>
    </source>
</evidence>
<keyword evidence="6" id="KW-1185">Reference proteome</keyword>
<dbReference type="InterPro" id="IPR035938">
    <property type="entry name" value="Hemerythrin-like_sf"/>
</dbReference>
<protein>
    <recommendedName>
        <fullName evidence="4">Hemerythrin-like domain-containing protein</fullName>
    </recommendedName>
</protein>
<dbReference type="InterPro" id="IPR050669">
    <property type="entry name" value="Hemerythrin"/>
</dbReference>
<evidence type="ECO:0000259" key="4">
    <source>
        <dbReference type="Pfam" id="PF01814"/>
    </source>
</evidence>
<evidence type="ECO:0000256" key="1">
    <source>
        <dbReference type="ARBA" id="ARBA00010587"/>
    </source>
</evidence>
<sequence>MEDVRKVTDAPPCDWFQYDNLDTEHTNIFKAIFECAKEPSSAAKLKGLVDVTVDHFTDEEGMMEKAKYADLAAHRTIHNEFVAKIKGLSTPLSDEVVTFAKKWSVSNSCQVTPKSIINCLHLECLKQFKDADELTHN</sequence>
<proteinExistence type="inferred from homology"/>
<organism evidence="5 6">
    <name type="scientific">Ridgeia piscesae</name>
    <name type="common">Tubeworm</name>
    <dbReference type="NCBI Taxonomy" id="27915"/>
    <lineage>
        <taxon>Eukaryota</taxon>
        <taxon>Metazoa</taxon>
        <taxon>Spiralia</taxon>
        <taxon>Lophotrochozoa</taxon>
        <taxon>Annelida</taxon>
        <taxon>Polychaeta</taxon>
        <taxon>Sedentaria</taxon>
        <taxon>Canalipalpata</taxon>
        <taxon>Sabellida</taxon>
        <taxon>Siboglinidae</taxon>
        <taxon>Ridgeia</taxon>
    </lineage>
</organism>
<evidence type="ECO:0000256" key="2">
    <source>
        <dbReference type="ARBA" id="ARBA00022723"/>
    </source>
</evidence>
<dbReference type="InterPro" id="IPR012312">
    <property type="entry name" value="Hemerythrin-like"/>
</dbReference>
<comment type="caution">
    <text evidence="5">The sequence shown here is derived from an EMBL/GenBank/DDBJ whole genome shotgun (WGS) entry which is preliminary data.</text>
</comment>
<gene>
    <name evidence="5" type="ORF">NP493_8330g00001</name>
</gene>
<dbReference type="Proteomes" id="UP001209878">
    <property type="component" value="Unassembled WGS sequence"/>
</dbReference>
<keyword evidence="3" id="KW-0408">Iron</keyword>
<dbReference type="Gene3D" id="1.20.120.50">
    <property type="entry name" value="Hemerythrin-like"/>
    <property type="match status" value="1"/>
</dbReference>
<keyword evidence="2" id="KW-0479">Metal-binding</keyword>
<accession>A0AAD9IPT5</accession>
<dbReference type="PANTHER" id="PTHR37164">
    <property type="entry name" value="BACTERIOHEMERYTHRIN"/>
    <property type="match status" value="1"/>
</dbReference>
<feature type="domain" description="Hemerythrin-like" evidence="4">
    <location>
        <begin position="18"/>
        <end position="92"/>
    </location>
</feature>
<dbReference type="CDD" id="cd12107">
    <property type="entry name" value="Hemerythrin"/>
    <property type="match status" value="1"/>
</dbReference>
<dbReference type="InterPro" id="IPR016131">
    <property type="entry name" value="Haemerythrin_Fe_BS"/>
</dbReference>